<dbReference type="InterPro" id="IPR036390">
    <property type="entry name" value="WH_DNA-bd_sf"/>
</dbReference>
<dbReference type="SUPFAM" id="SSF46785">
    <property type="entry name" value="Winged helix' DNA-binding domain"/>
    <property type="match status" value="1"/>
</dbReference>
<dbReference type="Gene3D" id="1.10.10.10">
    <property type="entry name" value="Winged helix-like DNA-binding domain superfamily/Winged helix DNA-binding domain"/>
    <property type="match status" value="1"/>
</dbReference>
<dbReference type="GO" id="GO:0043565">
    <property type="term" value="F:sequence-specific DNA binding"/>
    <property type="evidence" value="ECO:0007669"/>
    <property type="project" value="TreeGrafter"/>
</dbReference>
<keyword evidence="3" id="KW-0238">DNA-binding</keyword>
<dbReference type="PANTHER" id="PTHR30537:SF72">
    <property type="entry name" value="LYSR FAMILY TRANSCRIPTIONAL REGULATOR"/>
    <property type="match status" value="1"/>
</dbReference>
<name>G8LDH6_9ENTR</name>
<organism evidence="6 7">
    <name type="scientific">Enterobacter ludwigii</name>
    <dbReference type="NCBI Taxonomy" id="299767"/>
    <lineage>
        <taxon>Bacteria</taxon>
        <taxon>Pseudomonadati</taxon>
        <taxon>Pseudomonadota</taxon>
        <taxon>Gammaproteobacteria</taxon>
        <taxon>Enterobacterales</taxon>
        <taxon>Enterobacteriaceae</taxon>
        <taxon>Enterobacter</taxon>
        <taxon>Enterobacter cloacae complex</taxon>
    </lineage>
</organism>
<evidence type="ECO:0000313" key="6">
    <source>
        <dbReference type="EMBL" id="AEW72563.1"/>
    </source>
</evidence>
<evidence type="ECO:0000256" key="3">
    <source>
        <dbReference type="ARBA" id="ARBA00023125"/>
    </source>
</evidence>
<dbReference type="HOGENOM" id="CLU_039613_16_3_6"/>
<dbReference type="InterPro" id="IPR005119">
    <property type="entry name" value="LysR_subst-bd"/>
</dbReference>
<dbReference type="InterPro" id="IPR036388">
    <property type="entry name" value="WH-like_DNA-bd_sf"/>
</dbReference>
<dbReference type="InterPro" id="IPR000847">
    <property type="entry name" value="LysR_HTH_N"/>
</dbReference>
<dbReference type="PANTHER" id="PTHR30537">
    <property type="entry name" value="HTH-TYPE TRANSCRIPTIONAL REGULATOR"/>
    <property type="match status" value="1"/>
</dbReference>
<evidence type="ECO:0000256" key="1">
    <source>
        <dbReference type="ARBA" id="ARBA00009437"/>
    </source>
</evidence>
<dbReference type="GO" id="GO:0003700">
    <property type="term" value="F:DNA-binding transcription factor activity"/>
    <property type="evidence" value="ECO:0007669"/>
    <property type="project" value="InterPro"/>
</dbReference>
<reference evidence="6 7" key="1">
    <citation type="journal article" date="2011" name="Stand. Genomic Sci.">
        <title>Complete genome of the onion pathogen Enterobacter cloacae EcWSU1.</title>
        <authorList>
            <person name="Humann J.L."/>
            <person name="Wildung M."/>
            <person name="Cheng C.H."/>
            <person name="Lee T."/>
            <person name="Stewart J.E."/>
            <person name="Drew J.C."/>
            <person name="Triplett E.W."/>
            <person name="Main D."/>
            <person name="Schroeder B.K."/>
        </authorList>
    </citation>
    <scope>NUCLEOTIDE SEQUENCE [LARGE SCALE GENOMIC DNA]</scope>
    <source>
        <strain evidence="6 7">EcWSU1</strain>
    </source>
</reference>
<dbReference type="GO" id="GO:0006351">
    <property type="term" value="P:DNA-templated transcription"/>
    <property type="evidence" value="ECO:0007669"/>
    <property type="project" value="TreeGrafter"/>
</dbReference>
<protein>
    <submittedName>
        <fullName evidence="6">YhjC</fullName>
    </submittedName>
</protein>
<evidence type="ECO:0000259" key="5">
    <source>
        <dbReference type="PROSITE" id="PS50931"/>
    </source>
</evidence>
<proteinExistence type="inferred from homology"/>
<evidence type="ECO:0000256" key="2">
    <source>
        <dbReference type="ARBA" id="ARBA00023015"/>
    </source>
</evidence>
<dbReference type="GO" id="GO:0009891">
    <property type="term" value="P:positive regulation of biosynthetic process"/>
    <property type="evidence" value="ECO:0007669"/>
    <property type="project" value="UniProtKB-ARBA"/>
</dbReference>
<dbReference type="Gene3D" id="3.40.190.290">
    <property type="match status" value="1"/>
</dbReference>
<evidence type="ECO:0000256" key="4">
    <source>
        <dbReference type="ARBA" id="ARBA00023163"/>
    </source>
</evidence>
<keyword evidence="2" id="KW-0805">Transcription regulation</keyword>
<keyword evidence="4" id="KW-0804">Transcription</keyword>
<dbReference type="FunFam" id="1.10.10.10:FF:000001">
    <property type="entry name" value="LysR family transcriptional regulator"/>
    <property type="match status" value="1"/>
</dbReference>
<comment type="similarity">
    <text evidence="1">Belongs to the LysR transcriptional regulatory family.</text>
</comment>
<dbReference type="eggNOG" id="COG0583">
    <property type="taxonomic scope" value="Bacteria"/>
</dbReference>
<dbReference type="EMBL" id="CP002886">
    <property type="protein sequence ID" value="AEW72563.1"/>
    <property type="molecule type" value="Genomic_DNA"/>
</dbReference>
<dbReference type="InterPro" id="IPR058163">
    <property type="entry name" value="LysR-type_TF_proteobact-type"/>
</dbReference>
<dbReference type="KEGG" id="eec:EcWSU1_01124"/>
<dbReference type="Proteomes" id="UP000007838">
    <property type="component" value="Chromosome"/>
</dbReference>
<evidence type="ECO:0000313" key="7">
    <source>
        <dbReference type="Proteomes" id="UP000007838"/>
    </source>
</evidence>
<dbReference type="SUPFAM" id="SSF53850">
    <property type="entry name" value="Periplasmic binding protein-like II"/>
    <property type="match status" value="1"/>
</dbReference>
<gene>
    <name evidence="6" type="primary">yhjC</name>
    <name evidence="6" type="ORF">EcWSU1_01124</name>
</gene>
<dbReference type="CDD" id="cd08472">
    <property type="entry name" value="PBP2_CrgA_like_3"/>
    <property type="match status" value="1"/>
</dbReference>
<dbReference type="AlphaFoldDB" id="G8LDH6"/>
<dbReference type="PROSITE" id="PS50931">
    <property type="entry name" value="HTH_LYSR"/>
    <property type="match status" value="1"/>
</dbReference>
<dbReference type="Pfam" id="PF00126">
    <property type="entry name" value="HTH_1"/>
    <property type="match status" value="1"/>
</dbReference>
<dbReference type="FunFam" id="3.40.190.290:FF:000001">
    <property type="entry name" value="Transcriptional regulator, LysR family"/>
    <property type="match status" value="1"/>
</dbReference>
<sequence length="303" mass="34396">MMDKFDTMLLFTRIVELQSFSQAADQLGIPRATASNAIKSLEKNLECRLLERTTRHVRASLDGEAFYERCVHILSELDDAESSLRHSGVRPQGILRVNLHGAHATRIVLPRIDEFHARYPAIRLVISSGDRLVDLIREGVDCAVRAGKLFDSSLIARPLAQMPQVICASPDYLRKHGRPMTPDDLLSHQSVNFFSTSRGKNYPLELIVNGKEKSYPTKGWMTVNDAENYVICALRGCGLVQLPRYHVDDALRDGLLQEVLSDWKSPAMQLSAIYPQHRQLSPRVRIFVDWLVSLYRERFEVNA</sequence>
<dbReference type="Pfam" id="PF03466">
    <property type="entry name" value="LysR_substrate"/>
    <property type="match status" value="1"/>
</dbReference>
<accession>G8LDH6</accession>
<feature type="domain" description="HTH lysR-type" evidence="5">
    <location>
        <begin position="14"/>
        <end position="60"/>
    </location>
</feature>